<gene>
    <name evidence="2" type="ORF">ACFQZM_29155</name>
</gene>
<proteinExistence type="predicted"/>
<dbReference type="Pfam" id="PF26607">
    <property type="entry name" value="DUF8189"/>
    <property type="match status" value="2"/>
</dbReference>
<name>A0ABW2XPY7_9ACTN</name>
<dbReference type="InterPro" id="IPR058502">
    <property type="entry name" value="PLL-like_beta-prop"/>
</dbReference>
<evidence type="ECO:0000313" key="2">
    <source>
        <dbReference type="EMBL" id="MFD0688593.1"/>
    </source>
</evidence>
<keyword evidence="3" id="KW-1185">Reference proteome</keyword>
<dbReference type="RefSeq" id="WP_131755193.1">
    <property type="nucleotide sequence ID" value="NZ_CAACUY010000003.1"/>
</dbReference>
<dbReference type="Gene3D" id="2.120.10.70">
    <property type="entry name" value="Fucose-specific lectin"/>
    <property type="match status" value="1"/>
</dbReference>
<reference evidence="3" key="1">
    <citation type="journal article" date="2019" name="Int. J. Syst. Evol. Microbiol.">
        <title>The Global Catalogue of Microorganisms (GCM) 10K type strain sequencing project: providing services to taxonomists for standard genome sequencing and annotation.</title>
        <authorList>
            <consortium name="The Broad Institute Genomics Platform"/>
            <consortium name="The Broad Institute Genome Sequencing Center for Infectious Disease"/>
            <person name="Wu L."/>
            <person name="Ma J."/>
        </authorList>
    </citation>
    <scope>NUCLEOTIDE SEQUENCE [LARGE SCALE GENOMIC DNA]</scope>
    <source>
        <strain evidence="3">JCM 9371</strain>
    </source>
</reference>
<dbReference type="SUPFAM" id="SSF89372">
    <property type="entry name" value="Fucose-specific lectin"/>
    <property type="match status" value="2"/>
</dbReference>
<dbReference type="EMBL" id="JBHTGP010000015">
    <property type="protein sequence ID" value="MFD0688593.1"/>
    <property type="molecule type" value="Genomic_DNA"/>
</dbReference>
<feature type="domain" description="PLL-like beta propeller" evidence="1">
    <location>
        <begin position="604"/>
        <end position="697"/>
    </location>
</feature>
<dbReference type="Proteomes" id="UP001597063">
    <property type="component" value="Unassembled WGS sequence"/>
</dbReference>
<protein>
    <recommendedName>
        <fullName evidence="1">PLL-like beta propeller domain-containing protein</fullName>
    </recommendedName>
</protein>
<accession>A0ABW2XPY7</accession>
<evidence type="ECO:0000259" key="1">
    <source>
        <dbReference type="Pfam" id="PF26607"/>
    </source>
</evidence>
<comment type="caution">
    <text evidence="2">The sequence shown here is derived from an EMBL/GenBank/DDBJ whole genome shotgun (WGS) entry which is preliminary data.</text>
</comment>
<feature type="domain" description="PLL-like beta propeller" evidence="1">
    <location>
        <begin position="441"/>
        <end position="559"/>
    </location>
</feature>
<sequence length="760" mass="76764">MASAVEIRTADAAVPETPAAAGQFYGLRYPFPNYVDIAKGATATLDVTGVGGIPASGVDSVWLNLATKGSDGAGGVIAYPSGAAQPVVSGARYVTDGYNGDLLLVKVGADGKIKLANTGPATSVRVYATVHGYTLTAAGSAPGSTYVGVSPSRTVNAVSVPAGGSYSFAATGVGGVPSAGVSHLVFTLVGSASAATSLTAYPSGASKPDDTSLSLRAGNYLDNLVLSGVGSDGKVTIANNGTVAATAWVYVSGYYASKNAAVTASLTHPVQPTRIVSEHSIAANADYTVAPLGNGGVPASGVPAVGMNVTVKSADNGVVQGRPSGDSGAGAWTVGYPTPNVYNAGFIAAKLGADGKVVLHNSGDSAVSVSVDVFAYFTPTPTGCSTAAAVSPASARTVPFEGDSPTAVMQASATSGGSERLIQLAYTDAIGQLRHGVVNPTALGSTQWTAVQGTEAYTGKPALAEQADGRLQLLAHNVSGNVWTLTQTSRDPATWGSWVNVDKPMASHVTVARQDDTLVAFAVDSAGTLWALPQYAPNGTYTGWINLGVTGLSTASTPVAVPVSSGVKLFFLDTSGVWRTALYARGIVSGCTAISGPGFAGTAAVVFYPGSFLRVLVRSADGHIMTKKQDGSGAWPAAWDQVGDQLAAGSPTAVLSPATGRTEVLVRGTDDRIYSTGETVQGAGTWRDWISALNASAPSAATDPTAFTYTRSDGDSWAFTYRTASQQSVIGLLNTDAAARSAAAAPTFTVHTLPKPPSTR</sequence>
<evidence type="ECO:0000313" key="3">
    <source>
        <dbReference type="Proteomes" id="UP001597063"/>
    </source>
</evidence>
<organism evidence="2 3">
    <name type="scientific">Actinomadura fibrosa</name>
    <dbReference type="NCBI Taxonomy" id="111802"/>
    <lineage>
        <taxon>Bacteria</taxon>
        <taxon>Bacillati</taxon>
        <taxon>Actinomycetota</taxon>
        <taxon>Actinomycetes</taxon>
        <taxon>Streptosporangiales</taxon>
        <taxon>Thermomonosporaceae</taxon>
        <taxon>Actinomadura</taxon>
    </lineage>
</organism>